<dbReference type="AlphaFoldDB" id="A0A2S1R8Y3"/>
<proteinExistence type="predicted"/>
<dbReference type="Proteomes" id="UP000244928">
    <property type="component" value="Chromosome"/>
</dbReference>
<sequence>MMHDRCRAHGGRAVGTDDLLLQDQRDLELAGGQAERVVGSAGVVPVAEQVPAGESAVDVEPCEGHGVVVVPEPGRLLPVVEVVHVSLPGQGQLFRVSVARRLGDASVQVE</sequence>
<name>A0A2S1R8Y3_9ACTN</name>
<gene>
    <name evidence="1" type="ORF">A6035_11870</name>
</gene>
<dbReference type="EMBL" id="CP015449">
    <property type="protein sequence ID" value="AWH92756.1"/>
    <property type="molecule type" value="Genomic_DNA"/>
</dbReference>
<evidence type="ECO:0000313" key="1">
    <source>
        <dbReference type="EMBL" id="AWH92756.1"/>
    </source>
</evidence>
<accession>A0A2S1R8Y3</accession>
<organism evidence="1 2">
    <name type="scientific">Dietzia lutea</name>
    <dbReference type="NCBI Taxonomy" id="546160"/>
    <lineage>
        <taxon>Bacteria</taxon>
        <taxon>Bacillati</taxon>
        <taxon>Actinomycetota</taxon>
        <taxon>Actinomycetes</taxon>
        <taxon>Mycobacteriales</taxon>
        <taxon>Dietziaceae</taxon>
        <taxon>Dietzia</taxon>
    </lineage>
</organism>
<dbReference type="KEGG" id="dlu:A6035_11870"/>
<evidence type="ECO:0000313" key="2">
    <source>
        <dbReference type="Proteomes" id="UP000244928"/>
    </source>
</evidence>
<protein>
    <submittedName>
        <fullName evidence="1">Uncharacterized protein</fullName>
    </submittedName>
</protein>
<keyword evidence="2" id="KW-1185">Reference proteome</keyword>
<reference evidence="1 2" key="1">
    <citation type="submission" date="2016-04" db="EMBL/GenBank/DDBJ databases">
        <title>Complete genome sequence of Dietzia lutea YIM 80766T, a strain isolated from desert soil in Egypt.</title>
        <authorList>
            <person name="Zhao J."/>
            <person name="Hu B."/>
            <person name="Geng S."/>
            <person name="Nie Y."/>
            <person name="Tang Y."/>
        </authorList>
    </citation>
    <scope>NUCLEOTIDE SEQUENCE [LARGE SCALE GENOMIC DNA]</scope>
    <source>
        <strain evidence="1 2">YIM 80766</strain>
    </source>
</reference>